<dbReference type="EMBL" id="CP058708">
    <property type="protein sequence ID" value="QLH52027.1"/>
    <property type="molecule type" value="Genomic_DNA"/>
</dbReference>
<reference evidence="2 4" key="2">
    <citation type="journal article" date="2019" name="Microbiome">
        <title>Annotated bacterial chromosomes from frame-shift-corrected long-read metagenomic data.</title>
        <authorList>
            <person name="Arumugam K."/>
            <person name="Bagci C."/>
            <person name="Bessarab I."/>
            <person name="Beier S."/>
            <person name="Buchfink B."/>
            <person name="Gorska A."/>
            <person name="Qiu G."/>
            <person name="Huson D.H."/>
            <person name="Williams R.B.H."/>
        </authorList>
    </citation>
    <scope>NUCLEOTIDE SEQUENCE [LARGE SCALE GENOMIC DNA]</scope>
    <source>
        <strain evidence="2">SSA1</strain>
    </source>
</reference>
<organism evidence="1 3">
    <name type="scientific">Candidatus Accumulibacter cognatus</name>
    <dbReference type="NCBI Taxonomy" id="2954383"/>
    <lineage>
        <taxon>Bacteria</taxon>
        <taxon>Pseudomonadati</taxon>
        <taxon>Pseudomonadota</taxon>
        <taxon>Betaproteobacteria</taxon>
        <taxon>Candidatus Accumulibacter</taxon>
    </lineage>
</organism>
<reference evidence="2" key="3">
    <citation type="submission" date="2020-06" db="EMBL/GenBank/DDBJ databases">
        <authorList>
            <person name="Arumugam K."/>
            <person name="Besarab I."/>
            <person name="Haryono M."/>
            <person name="Bagci C."/>
            <person name="Beier S."/>
            <person name="Buchfink B."/>
            <person name="Gorska A."/>
            <person name="Qiu G."/>
            <person name="Huson D.H."/>
            <person name="Williams R.B."/>
        </authorList>
    </citation>
    <scope>NUCLEOTIDE SEQUENCE</scope>
    <source>
        <strain evidence="2">SSA1</strain>
    </source>
</reference>
<dbReference type="EMBL" id="JDST02000064">
    <property type="protein sequence ID" value="KFB76072.1"/>
    <property type="molecule type" value="Genomic_DNA"/>
</dbReference>
<dbReference type="InterPro" id="IPR012106">
    <property type="entry name" value="Phage_Mu_Gp1"/>
</dbReference>
<sequence length="255" mass="27445">MLEKPLVSHCSTLALGDPVHEFRLIPAGLFSATDGRPNGLPGWRMSRASALEIIHLAAARVSDFVIDYEHQSLNSPSNGKPNPAAGWFKRLEWREGDGLYVTDARWTERAAAMIRAKEYRFISPVFYYDHKGEVLGVVSAALTNTPALDGLTELAAASRILGQGAGHSEIASAALAYQEAMARNGVFLTTVQAVNRVAPTSSHQASARLVVQDGLGESLAQRIAAAALSYQKDRADIGVHVTTLQAVHHVQPSIK</sequence>
<proteinExistence type="predicted"/>
<protein>
    <submittedName>
        <fullName evidence="1">Mu-like prophage I protein</fullName>
    </submittedName>
</protein>
<gene>
    <name evidence="1" type="ORF">AW06_002869</name>
    <name evidence="2" type="ORF">HWD57_21300</name>
</gene>
<dbReference type="Proteomes" id="UP000021315">
    <property type="component" value="Unassembled WGS sequence"/>
</dbReference>
<evidence type="ECO:0000313" key="1">
    <source>
        <dbReference type="EMBL" id="KFB76072.1"/>
    </source>
</evidence>
<dbReference type="AlphaFoldDB" id="A0A080M474"/>
<accession>A0A7D5NE01</accession>
<dbReference type="STRING" id="1453999.AW06_002869"/>
<dbReference type="Pfam" id="PF10123">
    <property type="entry name" value="Mu-like_Pro"/>
    <property type="match status" value="1"/>
</dbReference>
<reference evidence="1 3" key="1">
    <citation type="submission" date="2014-02" db="EMBL/GenBank/DDBJ databases">
        <title>Expanding our view of genomic diversity in Candidatus Accumulibacter clades.</title>
        <authorList>
            <person name="Skennerton C.T."/>
            <person name="Barr J.J."/>
            <person name="Slater F.R."/>
            <person name="Bond P.L."/>
            <person name="Tyson G.W."/>
        </authorList>
    </citation>
    <scope>NUCLEOTIDE SEQUENCE [LARGE SCALE GENOMIC DNA]</scope>
    <source>
        <strain evidence="3">SK-02</strain>
    </source>
</reference>
<evidence type="ECO:0000313" key="3">
    <source>
        <dbReference type="Proteomes" id="UP000021315"/>
    </source>
</evidence>
<dbReference type="Proteomes" id="UP000509684">
    <property type="component" value="Chromosome"/>
</dbReference>
<evidence type="ECO:0000313" key="2">
    <source>
        <dbReference type="EMBL" id="QLH52027.1"/>
    </source>
</evidence>
<evidence type="ECO:0000313" key="4">
    <source>
        <dbReference type="Proteomes" id="UP000509684"/>
    </source>
</evidence>
<dbReference type="RefSeq" id="WP_273704650.1">
    <property type="nucleotide sequence ID" value="NZ_JDST02000064.1"/>
</dbReference>
<dbReference type="KEGG" id="acog:HWD57_21300"/>
<accession>A0A080M474</accession>
<name>A0A080M474_9PROT</name>
<keyword evidence="3" id="KW-1185">Reference proteome</keyword>